<evidence type="ECO:0000256" key="1">
    <source>
        <dbReference type="SAM" id="MobiDB-lite"/>
    </source>
</evidence>
<dbReference type="EMBL" id="QSND01000002">
    <property type="protein sequence ID" value="KAA6451198.1"/>
    <property type="molecule type" value="Genomic_DNA"/>
</dbReference>
<feature type="region of interest" description="Disordered" evidence="1">
    <location>
        <begin position="88"/>
        <end position="109"/>
    </location>
</feature>
<evidence type="ECO:0008006" key="4">
    <source>
        <dbReference type="Google" id="ProtNLM"/>
    </source>
</evidence>
<sequence length="143" mass="16932">MSKKLYTEDQMKELQRNPNVLKVSERSISYQPNFKLKAVLDYHKGKLPSQIFIEHGFNLELLGNRQPKRCLERWRETYARFGEAGFQAERRGKASTGRPSKKALSPEEQLKKAEARIKYLEMENDFLKKLEELERQALKKKHH</sequence>
<dbReference type="SUPFAM" id="SSF46689">
    <property type="entry name" value="Homeodomain-like"/>
    <property type="match status" value="1"/>
</dbReference>
<evidence type="ECO:0000313" key="3">
    <source>
        <dbReference type="Proteomes" id="UP000324326"/>
    </source>
</evidence>
<dbReference type="AlphaFoldDB" id="A0A5M8RUM6"/>
<dbReference type="Pfam" id="PF20310">
    <property type="entry name" value="HTH_Tnp_2"/>
    <property type="match status" value="1"/>
</dbReference>
<dbReference type="RefSeq" id="WP_150149839.1">
    <property type="nucleotide sequence ID" value="NZ_QSND01000002.1"/>
</dbReference>
<accession>A0A5M8RUM6</accession>
<name>A0A5M8RUM6_9BACI</name>
<gene>
    <name evidence="2" type="ORF">DX927_10330</name>
</gene>
<organism evidence="2 3">
    <name type="scientific">Bacillus swezeyi</name>
    <dbReference type="NCBI Taxonomy" id="1925020"/>
    <lineage>
        <taxon>Bacteria</taxon>
        <taxon>Bacillati</taxon>
        <taxon>Bacillota</taxon>
        <taxon>Bacilli</taxon>
        <taxon>Bacillales</taxon>
        <taxon>Bacillaceae</taxon>
        <taxon>Bacillus</taxon>
    </lineage>
</organism>
<reference evidence="2 3" key="1">
    <citation type="submission" date="2018-08" db="EMBL/GenBank/DDBJ databases">
        <title>Bacillus phenotypic plasticity.</title>
        <authorList>
            <person name="Hurtado E."/>
        </authorList>
    </citation>
    <scope>NUCLEOTIDE SEQUENCE [LARGE SCALE GENOMIC DNA]</scope>
    <source>
        <strain evidence="2 3">427</strain>
    </source>
</reference>
<dbReference type="InterPro" id="IPR046929">
    <property type="entry name" value="HTH_Tnp"/>
</dbReference>
<protein>
    <recommendedName>
        <fullName evidence="4">Transposase</fullName>
    </recommendedName>
</protein>
<evidence type="ECO:0000313" key="2">
    <source>
        <dbReference type="EMBL" id="KAA6451198.1"/>
    </source>
</evidence>
<proteinExistence type="predicted"/>
<comment type="caution">
    <text evidence="2">The sequence shown here is derived from an EMBL/GenBank/DDBJ whole genome shotgun (WGS) entry which is preliminary data.</text>
</comment>
<dbReference type="InterPro" id="IPR009057">
    <property type="entry name" value="Homeodomain-like_sf"/>
</dbReference>
<dbReference type="Proteomes" id="UP000324326">
    <property type="component" value="Unassembled WGS sequence"/>
</dbReference>